<evidence type="ECO:0000313" key="2">
    <source>
        <dbReference type="EMBL" id="TDO26924.1"/>
    </source>
</evidence>
<protein>
    <submittedName>
        <fullName evidence="2">Glycosyltransferase involved in cell wall biosynthesis</fullName>
    </submittedName>
</protein>
<dbReference type="OrthoDB" id="9811902at2"/>
<organism evidence="2 3">
    <name type="scientific">Sediminibacterium goheungense</name>
    <dbReference type="NCBI Taxonomy" id="1086393"/>
    <lineage>
        <taxon>Bacteria</taxon>
        <taxon>Pseudomonadati</taxon>
        <taxon>Bacteroidota</taxon>
        <taxon>Chitinophagia</taxon>
        <taxon>Chitinophagales</taxon>
        <taxon>Chitinophagaceae</taxon>
        <taxon>Sediminibacterium</taxon>
    </lineage>
</organism>
<dbReference type="EMBL" id="SNWP01000011">
    <property type="protein sequence ID" value="TDO26924.1"/>
    <property type="molecule type" value="Genomic_DNA"/>
</dbReference>
<dbReference type="AlphaFoldDB" id="A0A4R6IW60"/>
<proteinExistence type="predicted"/>
<keyword evidence="2" id="KW-0808">Transferase</keyword>
<evidence type="ECO:0000313" key="3">
    <source>
        <dbReference type="Proteomes" id="UP000295741"/>
    </source>
</evidence>
<dbReference type="Gene3D" id="3.40.50.2000">
    <property type="entry name" value="Glycogen Phosphorylase B"/>
    <property type="match status" value="2"/>
</dbReference>
<dbReference type="SUPFAM" id="SSF53756">
    <property type="entry name" value="UDP-Glycosyltransferase/glycogen phosphorylase"/>
    <property type="match status" value="1"/>
</dbReference>
<dbReference type="GO" id="GO:0016757">
    <property type="term" value="F:glycosyltransferase activity"/>
    <property type="evidence" value="ECO:0007669"/>
    <property type="project" value="InterPro"/>
</dbReference>
<reference evidence="2 3" key="1">
    <citation type="submission" date="2019-03" db="EMBL/GenBank/DDBJ databases">
        <title>Genomic Encyclopedia of Archaeal and Bacterial Type Strains, Phase II (KMG-II): from individual species to whole genera.</title>
        <authorList>
            <person name="Goeker M."/>
        </authorList>
    </citation>
    <scope>NUCLEOTIDE SEQUENCE [LARGE SCALE GENOMIC DNA]</scope>
    <source>
        <strain evidence="2 3">DSM 28323</strain>
    </source>
</reference>
<dbReference type="InterPro" id="IPR001296">
    <property type="entry name" value="Glyco_trans_1"/>
</dbReference>
<dbReference type="Proteomes" id="UP000295741">
    <property type="component" value="Unassembled WGS sequence"/>
</dbReference>
<gene>
    <name evidence="2" type="ORF">BC659_2239</name>
</gene>
<feature type="domain" description="Glycosyl transferase family 1" evidence="1">
    <location>
        <begin position="207"/>
        <end position="370"/>
    </location>
</feature>
<sequence>MKKILYLSFYFEPDLCAGSFRNSPLARELAKQLEGKAIVDVITTVPNRYSSFSVEAPQDEHNGNLRIRRIILPSHKSGFIDQIKAFYHYYKEVMEKIQYTEYDLVVASSSRLFTAYLGYKIASNKKIPLYLDIRDIFTDTVNDVISNSFVKMFLLPVLRKIESKVFNYASHINLISAGFKGYFSKYTQPNYSYYTNGIDQEFIQFSNFEELLNSSHIVITYAGNIGEGQGLHKIIPQAAKQLGVGYHFRVIGDGGARKLLEEAILQEQVSNVSIEKPVKRTELLEIYKRSHYLLMHLNDYTAFEKVLPSKVFELGAFPRPVIAGVNGYARFFIEQYVSNVILVHPAAPNELVEKVRNYSYHIENREDFIQSFSRKQINAEMAASISNYL</sequence>
<accession>A0A4R6IW60</accession>
<comment type="caution">
    <text evidence="2">The sequence shown here is derived from an EMBL/GenBank/DDBJ whole genome shotgun (WGS) entry which is preliminary data.</text>
</comment>
<evidence type="ECO:0000259" key="1">
    <source>
        <dbReference type="Pfam" id="PF00534"/>
    </source>
</evidence>
<name>A0A4R6IW60_9BACT</name>
<keyword evidence="3" id="KW-1185">Reference proteome</keyword>
<dbReference type="CDD" id="cd03794">
    <property type="entry name" value="GT4_WbuB-like"/>
    <property type="match status" value="1"/>
</dbReference>
<dbReference type="RefSeq" id="WP_133474796.1">
    <property type="nucleotide sequence ID" value="NZ_SNWP01000011.1"/>
</dbReference>
<dbReference type="Pfam" id="PF00534">
    <property type="entry name" value="Glycos_transf_1"/>
    <property type="match status" value="1"/>
</dbReference>